<sequence length="50" mass="5399">MGSRIAIPLIGLLAASGRQREFWSLFALPETATTLNVKIASFGDLQVPIQ</sequence>
<name>A0ABP7C222_9ACTN</name>
<dbReference type="RefSeq" id="WP_344881738.1">
    <property type="nucleotide sequence ID" value="NZ_BAAAZP010000089.1"/>
</dbReference>
<reference evidence="2" key="1">
    <citation type="journal article" date="2019" name="Int. J. Syst. Evol. Microbiol.">
        <title>The Global Catalogue of Microorganisms (GCM) 10K type strain sequencing project: providing services to taxonomists for standard genome sequencing and annotation.</title>
        <authorList>
            <consortium name="The Broad Institute Genomics Platform"/>
            <consortium name="The Broad Institute Genome Sequencing Center for Infectious Disease"/>
            <person name="Wu L."/>
            <person name="Ma J."/>
        </authorList>
    </citation>
    <scope>NUCLEOTIDE SEQUENCE [LARGE SCALE GENOMIC DNA]</scope>
    <source>
        <strain evidence="2">JCM 16904</strain>
    </source>
</reference>
<dbReference type="EMBL" id="BAAAZP010000089">
    <property type="protein sequence ID" value="GAA3677184.1"/>
    <property type="molecule type" value="Genomic_DNA"/>
</dbReference>
<keyword evidence="2" id="KW-1185">Reference proteome</keyword>
<protein>
    <submittedName>
        <fullName evidence="1">Uncharacterized protein</fullName>
    </submittedName>
</protein>
<proteinExistence type="predicted"/>
<accession>A0ABP7C222</accession>
<evidence type="ECO:0000313" key="1">
    <source>
        <dbReference type="EMBL" id="GAA3677184.1"/>
    </source>
</evidence>
<organism evidence="1 2">
    <name type="scientific">Nonomuraea antimicrobica</name>
    <dbReference type="NCBI Taxonomy" id="561173"/>
    <lineage>
        <taxon>Bacteria</taxon>
        <taxon>Bacillati</taxon>
        <taxon>Actinomycetota</taxon>
        <taxon>Actinomycetes</taxon>
        <taxon>Streptosporangiales</taxon>
        <taxon>Streptosporangiaceae</taxon>
        <taxon>Nonomuraea</taxon>
    </lineage>
</organism>
<dbReference type="Proteomes" id="UP001500902">
    <property type="component" value="Unassembled WGS sequence"/>
</dbReference>
<comment type="caution">
    <text evidence="1">The sequence shown here is derived from an EMBL/GenBank/DDBJ whole genome shotgun (WGS) entry which is preliminary data.</text>
</comment>
<gene>
    <name evidence="1" type="ORF">GCM10022224_046700</name>
</gene>
<evidence type="ECO:0000313" key="2">
    <source>
        <dbReference type="Proteomes" id="UP001500902"/>
    </source>
</evidence>